<protein>
    <submittedName>
        <fullName evidence="1">Uncharacterized protein</fullName>
    </submittedName>
</protein>
<dbReference type="InterPro" id="IPR009078">
    <property type="entry name" value="Ferritin-like_SF"/>
</dbReference>
<dbReference type="OrthoDB" id="9795056at2"/>
<proteinExistence type="predicted"/>
<dbReference type="PANTHER" id="PTHR30565">
    <property type="entry name" value="PROTEIN YCIF"/>
    <property type="match status" value="1"/>
</dbReference>
<sequence length="187" mass="20960">MAEKTLQDLFLDTLKDIYYAERQIVKALPKMARATQSADLKAAFQKHKEETEGQIERLQQVFELLGKPARGKTCDAIVGILAEGEEIMEEYKGSEAFDAGLISSAQPVEHYEITRYGTLKAWAGRLGLNEAAQLLDATLQEESATDEALTDLPKLPPTAKALRERPKLLEIADRRRHQFCLSAMDVR</sequence>
<dbReference type="SUPFAM" id="SSF47240">
    <property type="entry name" value="Ferritin-like"/>
    <property type="match status" value="1"/>
</dbReference>
<dbReference type="AlphaFoldDB" id="A0A2U2DL07"/>
<organism evidence="1 2">
    <name type="scientific">Metarhizobium album</name>
    <dbReference type="NCBI Taxonomy" id="2182425"/>
    <lineage>
        <taxon>Bacteria</taxon>
        <taxon>Pseudomonadati</taxon>
        <taxon>Pseudomonadota</taxon>
        <taxon>Alphaproteobacteria</taxon>
        <taxon>Hyphomicrobiales</taxon>
        <taxon>Rhizobiaceae</taxon>
        <taxon>Metarhizobium</taxon>
    </lineage>
</organism>
<dbReference type="Proteomes" id="UP000245252">
    <property type="component" value="Unassembled WGS sequence"/>
</dbReference>
<dbReference type="Pfam" id="PF05974">
    <property type="entry name" value="DUF892"/>
    <property type="match status" value="1"/>
</dbReference>
<dbReference type="EMBL" id="QFBC01000013">
    <property type="protein sequence ID" value="PWE53951.1"/>
    <property type="molecule type" value="Genomic_DNA"/>
</dbReference>
<reference evidence="1 2" key="1">
    <citation type="submission" date="2018-05" db="EMBL/GenBank/DDBJ databases">
        <title>The draft genome of strain NS-104.</title>
        <authorList>
            <person name="Hang P."/>
            <person name="Jiang J."/>
        </authorList>
    </citation>
    <scope>NUCLEOTIDE SEQUENCE [LARGE SCALE GENOMIC DNA]</scope>
    <source>
        <strain evidence="1 2">NS-104</strain>
    </source>
</reference>
<dbReference type="InterPro" id="IPR010287">
    <property type="entry name" value="DUF892_YciF-like"/>
</dbReference>
<dbReference type="Gene3D" id="1.20.1260.10">
    <property type="match status" value="1"/>
</dbReference>
<name>A0A2U2DL07_9HYPH</name>
<dbReference type="InterPro" id="IPR012347">
    <property type="entry name" value="Ferritin-like"/>
</dbReference>
<dbReference type="PANTHER" id="PTHR30565:SF9">
    <property type="entry name" value="PROTEIN YCIF"/>
    <property type="match status" value="1"/>
</dbReference>
<evidence type="ECO:0000313" key="1">
    <source>
        <dbReference type="EMBL" id="PWE53951.1"/>
    </source>
</evidence>
<accession>A0A2U2DL07</accession>
<gene>
    <name evidence="1" type="ORF">DEM27_23870</name>
</gene>
<evidence type="ECO:0000313" key="2">
    <source>
        <dbReference type="Proteomes" id="UP000245252"/>
    </source>
</evidence>
<dbReference type="InterPro" id="IPR047114">
    <property type="entry name" value="YciF"/>
</dbReference>
<comment type="caution">
    <text evidence="1">The sequence shown here is derived from an EMBL/GenBank/DDBJ whole genome shotgun (WGS) entry which is preliminary data.</text>
</comment>
<keyword evidence="2" id="KW-1185">Reference proteome</keyword>
<dbReference type="CDD" id="cd07909">
    <property type="entry name" value="YciF"/>
    <property type="match status" value="1"/>
</dbReference>